<accession>A0ABX3ZKT6</accession>
<proteinExistence type="predicted"/>
<evidence type="ECO:0000313" key="3">
    <source>
        <dbReference type="Proteomes" id="UP000196594"/>
    </source>
</evidence>
<organism evidence="2 3">
    <name type="scientific">Solibacillus kalamii</name>
    <dbReference type="NCBI Taxonomy" id="1748298"/>
    <lineage>
        <taxon>Bacteria</taxon>
        <taxon>Bacillati</taxon>
        <taxon>Bacillota</taxon>
        <taxon>Bacilli</taxon>
        <taxon>Bacillales</taxon>
        <taxon>Caryophanaceae</taxon>
        <taxon>Solibacillus</taxon>
    </lineage>
</organism>
<protein>
    <recommendedName>
        <fullName evidence="4">HEAT repeat domain-containing protein</fullName>
    </recommendedName>
</protein>
<comment type="caution">
    <text evidence="2">The sequence shown here is derived from an EMBL/GenBank/DDBJ whole genome shotgun (WGS) entry which is preliminary data.</text>
</comment>
<gene>
    <name evidence="2" type="ORF">CBM15_00390</name>
</gene>
<dbReference type="InterPro" id="IPR011989">
    <property type="entry name" value="ARM-like"/>
</dbReference>
<dbReference type="Proteomes" id="UP000196594">
    <property type="component" value="Unassembled WGS sequence"/>
</dbReference>
<keyword evidence="3" id="KW-1185">Reference proteome</keyword>
<keyword evidence="1" id="KW-1133">Transmembrane helix</keyword>
<reference evidence="2 3" key="1">
    <citation type="journal article" date="2017" name="Int. J. Syst. Evol. Microbiol.">
        <title>Solibacillus kalamii sp. nov., isolated from a high-efficiency particulate arrestance filter system used in the International Space Station.</title>
        <authorList>
            <person name="Checinska Sielaff A."/>
            <person name="Kumar R.M."/>
            <person name="Pal D."/>
            <person name="Mayilraj S."/>
            <person name="Venkateswaran K."/>
        </authorList>
    </citation>
    <scope>NUCLEOTIDE SEQUENCE [LARGE SCALE GENOMIC DNA]</scope>
    <source>
        <strain evidence="2 3">ISSFR-015</strain>
    </source>
</reference>
<dbReference type="EMBL" id="NHNT01000001">
    <property type="protein sequence ID" value="OUZ40347.1"/>
    <property type="molecule type" value="Genomic_DNA"/>
</dbReference>
<dbReference type="InterPro" id="IPR016024">
    <property type="entry name" value="ARM-type_fold"/>
</dbReference>
<name>A0ABX3ZKT6_9BACL</name>
<feature type="transmembrane region" description="Helical" evidence="1">
    <location>
        <begin position="6"/>
        <end position="30"/>
    </location>
</feature>
<evidence type="ECO:0000256" key="1">
    <source>
        <dbReference type="SAM" id="Phobius"/>
    </source>
</evidence>
<sequence>MEIEEILKGILIICSVMLFILLCIYFYAIYRKNRKKHSFNKINNYIQQNERDWYNYLVLNKPLRNHTTTKNELAAIDTIFVSYVTTMNKEEILERASTYAALNMKNYYVEQLNSRDETVRLHVLQRTLILELEFLVPLIERRLKDNRTGSIEEYLLMLQVAAKYNRNLFLAHMYKPRLTFYDSEYHLLLSNIENGYCDYFKDHFEELPIQLKLAFLEFSCLNMNMNPSYLSLFEQLLTSECPGIRLRALRAISSYGKISHVKHYEVFVHSALWEERLLLAEILRFVKEDDSYTYLKVLLLDPNSHVRKQAALSLMDLPDGQVILQQVSDSEEHISPATSVEEGR</sequence>
<evidence type="ECO:0000313" key="2">
    <source>
        <dbReference type="EMBL" id="OUZ40347.1"/>
    </source>
</evidence>
<dbReference type="SUPFAM" id="SSF48371">
    <property type="entry name" value="ARM repeat"/>
    <property type="match status" value="1"/>
</dbReference>
<evidence type="ECO:0008006" key="4">
    <source>
        <dbReference type="Google" id="ProtNLM"/>
    </source>
</evidence>
<keyword evidence="1" id="KW-0812">Transmembrane</keyword>
<dbReference type="RefSeq" id="WP_087615330.1">
    <property type="nucleotide sequence ID" value="NZ_JAFBEY010000002.1"/>
</dbReference>
<dbReference type="Gene3D" id="1.25.10.10">
    <property type="entry name" value="Leucine-rich Repeat Variant"/>
    <property type="match status" value="1"/>
</dbReference>
<keyword evidence="1" id="KW-0472">Membrane</keyword>